<organism evidence="2 3">
    <name type="scientific">Cyanidiococcus yangmingshanensis</name>
    <dbReference type="NCBI Taxonomy" id="2690220"/>
    <lineage>
        <taxon>Eukaryota</taxon>
        <taxon>Rhodophyta</taxon>
        <taxon>Bangiophyceae</taxon>
        <taxon>Cyanidiales</taxon>
        <taxon>Cyanidiaceae</taxon>
        <taxon>Cyanidiococcus</taxon>
    </lineage>
</organism>
<protein>
    <submittedName>
        <fullName evidence="2">Uncharacterized protein</fullName>
    </submittedName>
</protein>
<dbReference type="Proteomes" id="UP000530660">
    <property type="component" value="Unassembled WGS sequence"/>
</dbReference>
<accession>A0A7J7IDZ3</accession>
<proteinExistence type="predicted"/>
<keyword evidence="3" id="KW-1185">Reference proteome</keyword>
<feature type="compositionally biased region" description="Polar residues" evidence="1">
    <location>
        <begin position="17"/>
        <end position="30"/>
    </location>
</feature>
<gene>
    <name evidence="2" type="ORF">F1559_002938</name>
</gene>
<dbReference type="EMBL" id="VWRR01000015">
    <property type="protein sequence ID" value="KAF6001312.1"/>
    <property type="molecule type" value="Genomic_DNA"/>
</dbReference>
<feature type="compositionally biased region" description="Polar residues" evidence="1">
    <location>
        <begin position="245"/>
        <end position="265"/>
    </location>
</feature>
<feature type="compositionally biased region" description="Polar residues" evidence="1">
    <location>
        <begin position="1"/>
        <end position="10"/>
    </location>
</feature>
<feature type="region of interest" description="Disordered" evidence="1">
    <location>
        <begin position="245"/>
        <end position="275"/>
    </location>
</feature>
<evidence type="ECO:0000313" key="2">
    <source>
        <dbReference type="EMBL" id="KAF6001312.1"/>
    </source>
</evidence>
<feature type="region of interest" description="Disordered" evidence="1">
    <location>
        <begin position="1"/>
        <end position="230"/>
    </location>
</feature>
<feature type="compositionally biased region" description="Polar residues" evidence="1">
    <location>
        <begin position="114"/>
        <end position="139"/>
    </location>
</feature>
<evidence type="ECO:0000313" key="3">
    <source>
        <dbReference type="Proteomes" id="UP000530660"/>
    </source>
</evidence>
<comment type="caution">
    <text evidence="2">The sequence shown here is derived from an EMBL/GenBank/DDBJ whole genome shotgun (WGS) entry which is preliminary data.</text>
</comment>
<name>A0A7J7IDZ3_9RHOD</name>
<reference evidence="2 3" key="1">
    <citation type="journal article" date="2020" name="J. Phycol.">
        <title>Comparative genome analysis reveals Cyanidiococcus gen. nov., a new extremophilic red algal genus sister to Cyanidioschyzon (Cyanidioschyzonaceae, Rhodophyta).</title>
        <authorList>
            <person name="Liu S.-L."/>
            <person name="Chiang Y.-R."/>
            <person name="Yoon H.S."/>
            <person name="Fu H.-Y."/>
        </authorList>
    </citation>
    <scope>NUCLEOTIDE SEQUENCE [LARGE SCALE GENOMIC DNA]</scope>
    <source>
        <strain evidence="2 3">THAL066</strain>
    </source>
</reference>
<feature type="compositionally biased region" description="Basic and acidic residues" evidence="1">
    <location>
        <begin position="97"/>
        <end position="113"/>
    </location>
</feature>
<feature type="region of interest" description="Disordered" evidence="1">
    <location>
        <begin position="310"/>
        <end position="330"/>
    </location>
</feature>
<sequence>MDLPTVSSETRGPAPRATSNASQSAKVETSSPRDDGQGSPKRSRNTGSKGSTPAASPEARSQSEPNASALWSPQSPNAGLSREERKLQQIMQQFQRMEAEEERRRRREAEQHIHGSSSPSMGAGSTDSNAAMTTATNVAKSPRVLSSPKMATRSEPESKRARGQARHSRGGTVSGAAVEEVNGSREDAETTSSNRRDGPGRCSPSPQTGTAGNGTWKPSHRFARTEGSSAASNGALLVDLSERNASSGDLPANSRSFSGLSSATAVENGLSPASPVPLRIPLPPSLSASLLGNIYVTSASTESAQEGLDRCCSSSQETGPRASPLASSSWLALHQNRSSPEGGGFLPNEAAPETPHSARFGKKVWLLHQHYQEQLACLVDQPSSGDQNTPAVESLPDHLERLRLRVQQAARFSPDPLYASLPVKKKTAAAFRFTGELTVSAPDSA</sequence>
<evidence type="ECO:0000256" key="1">
    <source>
        <dbReference type="SAM" id="MobiDB-lite"/>
    </source>
</evidence>
<feature type="compositionally biased region" description="Basic and acidic residues" evidence="1">
    <location>
        <begin position="182"/>
        <end position="199"/>
    </location>
</feature>
<feature type="compositionally biased region" description="Polar residues" evidence="1">
    <location>
        <begin position="45"/>
        <end position="78"/>
    </location>
</feature>
<dbReference type="AlphaFoldDB" id="A0A7J7IDZ3"/>